<gene>
    <name evidence="2" type="ORF">EDC56_2087</name>
</gene>
<comment type="similarity">
    <text evidence="1">Belongs to the peptidase C56 family.</text>
</comment>
<evidence type="ECO:0000313" key="2">
    <source>
        <dbReference type="EMBL" id="ROS01643.1"/>
    </source>
</evidence>
<dbReference type="InterPro" id="IPR029062">
    <property type="entry name" value="Class_I_gatase-like"/>
</dbReference>
<name>A0A3N2DPB4_9GAMM</name>
<dbReference type="SUPFAM" id="SSF52317">
    <property type="entry name" value="Class I glutamine amidotransferase-like"/>
    <property type="match status" value="1"/>
</dbReference>
<accession>A0A3N2DPB4</accession>
<keyword evidence="1" id="KW-0456">Lyase</keyword>
<dbReference type="EMBL" id="RKHR01000004">
    <property type="protein sequence ID" value="ROS01643.1"/>
    <property type="molecule type" value="Genomic_DNA"/>
</dbReference>
<dbReference type="PANTHER" id="PTHR10224:SF12">
    <property type="entry name" value="GLYOXALASE ELBB"/>
    <property type="match status" value="1"/>
</dbReference>
<sequence length="219" mass="22775">MKNMAVILAGCGYLDGAEIRESVLTLLALDTAGAKYSIFASNKDQHHVVDHLTGDEVVGESRNVLEESARIARGAVQDIAKLSPDNFDALIIPGGFGVAKNMCSFAFDGSAASVDEQVVGKIQAFNIAKKPIGAVCIAPALVALAIGNKQPTLTIGTDEGTAGELVKLGAKHQECVTSDCVVDVANKVVTTPAYMDDNANLADVYAGISKLISSVIQLT</sequence>
<dbReference type="PANTHER" id="PTHR10224">
    <property type="entry name" value="ES1 PROTEIN HOMOLOG, MITOCHONDRIAL"/>
    <property type="match status" value="1"/>
</dbReference>
<comment type="catalytic activity">
    <reaction evidence="1">
        <text>glyoxal + H2O = glycolate + H(+)</text>
        <dbReference type="Rhea" id="RHEA:51672"/>
        <dbReference type="ChEBI" id="CHEBI:15377"/>
        <dbReference type="ChEBI" id="CHEBI:15378"/>
        <dbReference type="ChEBI" id="CHEBI:29805"/>
        <dbReference type="ChEBI" id="CHEBI:34779"/>
    </reaction>
</comment>
<organism evidence="2 3">
    <name type="scientific">Sinobacterium caligoides</name>
    <dbReference type="NCBI Taxonomy" id="933926"/>
    <lineage>
        <taxon>Bacteria</taxon>
        <taxon>Pseudomonadati</taxon>
        <taxon>Pseudomonadota</taxon>
        <taxon>Gammaproteobacteria</taxon>
        <taxon>Cellvibrionales</taxon>
        <taxon>Spongiibacteraceae</taxon>
        <taxon>Sinobacterium</taxon>
    </lineage>
</organism>
<evidence type="ECO:0000256" key="1">
    <source>
        <dbReference type="PIRNR" id="PIRNR006320"/>
    </source>
</evidence>
<comment type="function">
    <text evidence="1">Displays glyoxalase activity, catalyzing the conversion of glyoxal to glycolate.</text>
</comment>
<dbReference type="InterPro" id="IPR026041">
    <property type="entry name" value="ElbB"/>
</dbReference>
<dbReference type="Proteomes" id="UP000275394">
    <property type="component" value="Unassembled WGS sequence"/>
</dbReference>
<evidence type="ECO:0000313" key="3">
    <source>
        <dbReference type="Proteomes" id="UP000275394"/>
    </source>
</evidence>
<dbReference type="OrthoDB" id="9792284at2"/>
<proteinExistence type="inferred from homology"/>
<protein>
    <recommendedName>
        <fullName evidence="1">Glyoxalase</fullName>
    </recommendedName>
</protein>
<reference evidence="2 3" key="1">
    <citation type="submission" date="2018-11" db="EMBL/GenBank/DDBJ databases">
        <title>Genomic Encyclopedia of Type Strains, Phase IV (KMG-IV): sequencing the most valuable type-strain genomes for metagenomic binning, comparative biology and taxonomic classification.</title>
        <authorList>
            <person name="Goeker M."/>
        </authorList>
    </citation>
    <scope>NUCLEOTIDE SEQUENCE [LARGE SCALE GENOMIC DNA]</scope>
    <source>
        <strain evidence="2 3">DSM 100316</strain>
    </source>
</reference>
<comment type="caution">
    <text evidence="2">The sequence shown here is derived from an EMBL/GenBank/DDBJ whole genome shotgun (WGS) entry which is preliminary data.</text>
</comment>
<dbReference type="Gene3D" id="3.40.50.880">
    <property type="match status" value="1"/>
</dbReference>
<dbReference type="GO" id="GO:0016829">
    <property type="term" value="F:lyase activity"/>
    <property type="evidence" value="ECO:0007669"/>
    <property type="project" value="UniProtKB-UniRule"/>
</dbReference>
<dbReference type="PIRSF" id="PIRSF006320">
    <property type="entry name" value="Elb2"/>
    <property type="match status" value="1"/>
</dbReference>
<keyword evidence="3" id="KW-1185">Reference proteome</keyword>
<dbReference type="AlphaFoldDB" id="A0A3N2DPB4"/>
<dbReference type="NCBIfam" id="NF008747">
    <property type="entry name" value="PRK11780.1"/>
    <property type="match status" value="1"/>
</dbReference>
<dbReference type="RefSeq" id="WP_123712412.1">
    <property type="nucleotide sequence ID" value="NZ_RKHR01000004.1"/>
</dbReference>